<keyword evidence="1" id="KW-0812">Transmembrane</keyword>
<accession>A0A8C8VLA5</accession>
<keyword evidence="3" id="KW-1185">Reference proteome</keyword>
<organism evidence="2 3">
    <name type="scientific">Pelusios castaneus</name>
    <name type="common">West African mud turtle</name>
    <dbReference type="NCBI Taxonomy" id="367368"/>
    <lineage>
        <taxon>Eukaryota</taxon>
        <taxon>Metazoa</taxon>
        <taxon>Chordata</taxon>
        <taxon>Craniata</taxon>
        <taxon>Vertebrata</taxon>
        <taxon>Euteleostomi</taxon>
        <taxon>Archelosauria</taxon>
        <taxon>Testudinata</taxon>
        <taxon>Testudines</taxon>
        <taxon>Pleurodira</taxon>
        <taxon>Pelomedusidae</taxon>
        <taxon>Pelusios</taxon>
    </lineage>
</organism>
<evidence type="ECO:0000313" key="3">
    <source>
        <dbReference type="Proteomes" id="UP000694393"/>
    </source>
</evidence>
<keyword evidence="1" id="KW-0472">Membrane</keyword>
<dbReference type="Proteomes" id="UP000694393">
    <property type="component" value="Unplaced"/>
</dbReference>
<dbReference type="Ensembl" id="ENSPCET00000016985.1">
    <property type="protein sequence ID" value="ENSPCEP00000016411.1"/>
    <property type="gene ID" value="ENSPCEG00000012823.1"/>
</dbReference>
<keyword evidence="1" id="KW-1133">Transmembrane helix</keyword>
<feature type="transmembrane region" description="Helical" evidence="1">
    <location>
        <begin position="20"/>
        <end position="41"/>
    </location>
</feature>
<evidence type="ECO:0000313" key="2">
    <source>
        <dbReference type="Ensembl" id="ENSPCEP00000016411.1"/>
    </source>
</evidence>
<protein>
    <submittedName>
        <fullName evidence="2">Uncharacterized protein</fullName>
    </submittedName>
</protein>
<evidence type="ECO:0000256" key="1">
    <source>
        <dbReference type="SAM" id="Phobius"/>
    </source>
</evidence>
<reference evidence="2" key="1">
    <citation type="submission" date="2025-08" db="UniProtKB">
        <authorList>
            <consortium name="Ensembl"/>
        </authorList>
    </citation>
    <scope>IDENTIFICATION</scope>
</reference>
<reference evidence="2" key="2">
    <citation type="submission" date="2025-09" db="UniProtKB">
        <authorList>
            <consortium name="Ensembl"/>
        </authorList>
    </citation>
    <scope>IDENTIFICATION</scope>
</reference>
<proteinExistence type="predicted"/>
<dbReference type="AlphaFoldDB" id="A0A8C8VLA5"/>
<sequence>TLSLLQTPTLGPSSSLLLPLPAIIFITVTAYLLLLLIILGLRQCLLGWARCPPFPRCCPLCDCACAYQPPDCQSINCICFEIKLL</sequence>
<name>A0A8C8VLA5_9SAUR</name>